<reference evidence="1" key="2">
    <citation type="journal article" date="2017" name="Nat. Commun.">
        <title>Single-virus genomics reveals hidden cosmopolitan and abundant viruses.</title>
        <authorList>
            <person name="Martinez-Hernandez F."/>
            <person name="Fornas O."/>
            <person name="Lluesma Gomez M."/>
            <person name="Bolduc B."/>
            <person name="de la Cruz Pena M.J."/>
            <person name="Martinez J.M."/>
            <person name="Anton J."/>
            <person name="Gasol J.M."/>
            <person name="Rosselli R."/>
            <person name="Rodriguez-Valera F."/>
            <person name="Sullivan M.B."/>
            <person name="Acinas S.G."/>
            <person name="Martinez-Garcia M."/>
        </authorList>
    </citation>
    <scope>NUCLEOTIDE SEQUENCE</scope>
</reference>
<organism evidence="1">
    <name type="scientific">uncultured virus</name>
    <dbReference type="NCBI Taxonomy" id="340016"/>
    <lineage>
        <taxon>Viruses</taxon>
        <taxon>environmental samples</taxon>
    </lineage>
</organism>
<accession>A0A218ML22</accession>
<proteinExistence type="predicted"/>
<sequence length="172" mass="17575">MAKTTFSGPVISKNGFQNTGPGMTVSLTADTTLTVASHAGKILLTNDADGKFTLPSINVNANGGSAGDNDFNNLNNIGATFHFYVETAATDMDIKTDGTDKFKGGIMIAVDDGSKKAFIPGASNDVITMNGSTKGGIVGSVVSFTAIDTATYLVHNSLLLGSGTIVTPYADA</sequence>
<protein>
    <submittedName>
        <fullName evidence="1">Uncharacterized protein</fullName>
    </submittedName>
</protein>
<dbReference type="EMBL" id="KY052810">
    <property type="protein sequence ID" value="ASE99975.1"/>
    <property type="molecule type" value="Genomic_DNA"/>
</dbReference>
<reference evidence="1" key="1">
    <citation type="submission" date="2016-10" db="EMBL/GenBank/DDBJ databases">
        <authorList>
            <person name="Varghese N."/>
        </authorList>
    </citation>
    <scope>NUCLEOTIDE SEQUENCE</scope>
</reference>
<evidence type="ECO:0000313" key="1">
    <source>
        <dbReference type="EMBL" id="ASE99975.1"/>
    </source>
</evidence>
<name>A0A218ML22_9VIRU</name>